<dbReference type="OrthoDB" id="288532at2"/>
<sequence>MISHHHKAIFVHIPKCGGQSVEMTFMEDLGLDWDNRAPLLLRERVEGEKAPPRLAHLTADEYTENCYITPEMFSDYYKFTVVRDPYARLISTYNYLGVKEEVNAFISRLDSVFEEKKGRYWFMKPQADFLVSKDGKLAVDEVIKLEELSAKWAAIADKLRLKNTTLPHVNKSMVKKASVSDITPESREIVSRLFAKDFALLGYEK</sequence>
<dbReference type="SUPFAM" id="SSF52540">
    <property type="entry name" value="P-loop containing nucleoside triphosphate hydrolases"/>
    <property type="match status" value="1"/>
</dbReference>
<protein>
    <submittedName>
        <fullName evidence="8">Sulfotransferase family 2 domain-containing protein</fullName>
    </submittedName>
</protein>
<keyword evidence="9" id="KW-1185">Reference proteome</keyword>
<accession>A0A5C1NIX7</accession>
<keyword evidence="6" id="KW-0472">Membrane</keyword>
<evidence type="ECO:0000256" key="5">
    <source>
        <dbReference type="ARBA" id="ARBA00023034"/>
    </source>
</evidence>
<dbReference type="EMBL" id="CP038437">
    <property type="protein sequence ID" value="QEM82593.1"/>
    <property type="molecule type" value="Genomic_DNA"/>
</dbReference>
<dbReference type="InterPro" id="IPR018011">
    <property type="entry name" value="Carb_sulfotrans_8-10"/>
</dbReference>
<organism evidence="8 9">
    <name type="scientific">Halomonas binhaiensis</name>
    <dbReference type="NCBI Taxonomy" id="2562282"/>
    <lineage>
        <taxon>Bacteria</taxon>
        <taxon>Pseudomonadati</taxon>
        <taxon>Pseudomonadota</taxon>
        <taxon>Gammaproteobacteria</taxon>
        <taxon>Oceanospirillales</taxon>
        <taxon>Halomonadaceae</taxon>
        <taxon>Halomonas</taxon>
    </lineage>
</organism>
<dbReference type="InterPro" id="IPR005331">
    <property type="entry name" value="Sulfotransferase"/>
</dbReference>
<dbReference type="Pfam" id="PF03567">
    <property type="entry name" value="Sulfotransfer_2"/>
    <property type="match status" value="1"/>
</dbReference>
<evidence type="ECO:0000313" key="8">
    <source>
        <dbReference type="EMBL" id="QEM82593.1"/>
    </source>
</evidence>
<evidence type="ECO:0000256" key="6">
    <source>
        <dbReference type="ARBA" id="ARBA00023136"/>
    </source>
</evidence>
<evidence type="ECO:0000313" key="9">
    <source>
        <dbReference type="Proteomes" id="UP000324285"/>
    </source>
</evidence>
<dbReference type="RefSeq" id="WP_149285717.1">
    <property type="nucleotide sequence ID" value="NZ_CP038437.2"/>
</dbReference>
<dbReference type="GO" id="GO:0016020">
    <property type="term" value="C:membrane"/>
    <property type="evidence" value="ECO:0007669"/>
    <property type="project" value="InterPro"/>
</dbReference>
<dbReference type="InterPro" id="IPR027417">
    <property type="entry name" value="P-loop_NTPase"/>
</dbReference>
<evidence type="ECO:0000256" key="4">
    <source>
        <dbReference type="ARBA" id="ARBA00022989"/>
    </source>
</evidence>
<dbReference type="GO" id="GO:0016051">
    <property type="term" value="P:carbohydrate biosynthetic process"/>
    <property type="evidence" value="ECO:0007669"/>
    <property type="project" value="InterPro"/>
</dbReference>
<dbReference type="Proteomes" id="UP000324285">
    <property type="component" value="Chromosome"/>
</dbReference>
<evidence type="ECO:0000256" key="2">
    <source>
        <dbReference type="ARBA" id="ARBA00022679"/>
    </source>
</evidence>
<keyword evidence="2" id="KW-0808">Transferase</keyword>
<name>A0A5C1NIX7_9GAMM</name>
<keyword evidence="5" id="KW-0333">Golgi apparatus</keyword>
<proteinExistence type="predicted"/>
<dbReference type="KEGG" id="hbh:E4T21_14340"/>
<dbReference type="Gene3D" id="3.40.50.300">
    <property type="entry name" value="P-loop containing nucleotide triphosphate hydrolases"/>
    <property type="match status" value="1"/>
</dbReference>
<keyword evidence="3" id="KW-0812">Transmembrane</keyword>
<dbReference type="PANTHER" id="PTHR12137:SF54">
    <property type="entry name" value="CARBOHYDRATE SULFOTRANSFERASE"/>
    <property type="match status" value="1"/>
</dbReference>
<evidence type="ECO:0000256" key="3">
    <source>
        <dbReference type="ARBA" id="ARBA00022692"/>
    </source>
</evidence>
<dbReference type="PANTHER" id="PTHR12137">
    <property type="entry name" value="CARBOHYDRATE SULFOTRANSFERASE"/>
    <property type="match status" value="1"/>
</dbReference>
<gene>
    <name evidence="8" type="ORF">E4T21_14340</name>
</gene>
<reference evidence="8" key="1">
    <citation type="submission" date="2021-02" db="EMBL/GenBank/DDBJ databases">
        <title>Strain Y2R2, a novel species of the genus Halomonas.</title>
        <authorList>
            <person name="Huang H."/>
        </authorList>
    </citation>
    <scope>NUCLEOTIDE SEQUENCE</scope>
    <source>
        <strain evidence="8">Y2R2</strain>
    </source>
</reference>
<evidence type="ECO:0000256" key="1">
    <source>
        <dbReference type="ARBA" id="ARBA00004323"/>
    </source>
</evidence>
<comment type="subcellular location">
    <subcellularLocation>
        <location evidence="1">Golgi apparatus membrane</location>
        <topology evidence="1">Single-pass type II membrane protein</topology>
    </subcellularLocation>
</comment>
<keyword evidence="4" id="KW-1133">Transmembrane helix</keyword>
<keyword evidence="7" id="KW-0325">Glycoprotein</keyword>
<dbReference type="AlphaFoldDB" id="A0A5C1NIX7"/>
<evidence type="ECO:0000256" key="7">
    <source>
        <dbReference type="ARBA" id="ARBA00023180"/>
    </source>
</evidence>
<dbReference type="GO" id="GO:0008146">
    <property type="term" value="F:sulfotransferase activity"/>
    <property type="evidence" value="ECO:0007669"/>
    <property type="project" value="InterPro"/>
</dbReference>